<keyword evidence="1" id="KW-1133">Transmembrane helix</keyword>
<evidence type="ECO:0008006" key="4">
    <source>
        <dbReference type="Google" id="ProtNLM"/>
    </source>
</evidence>
<reference evidence="2 3" key="1">
    <citation type="submission" date="2021-03" db="EMBL/GenBank/DDBJ databases">
        <title>Complete Genome Sequences of Two Lysobacter Strains Isolated from Sea Water (Lysobacter caseinilyticus) and Soil (Lysobacter helvus) in South Korea.</title>
        <authorList>
            <person name="Watanabe Y."/>
            <person name="Arakawa K."/>
        </authorList>
    </citation>
    <scope>NUCLEOTIDE SEQUENCE [LARGE SCALE GENOMIC DNA]</scope>
    <source>
        <strain evidence="2 3">KVB24</strain>
    </source>
</reference>
<feature type="transmembrane region" description="Helical" evidence="1">
    <location>
        <begin position="295"/>
        <end position="313"/>
    </location>
</feature>
<keyword evidence="1" id="KW-0472">Membrane</keyword>
<feature type="transmembrane region" description="Helical" evidence="1">
    <location>
        <begin position="319"/>
        <end position="337"/>
    </location>
</feature>
<proteinExistence type="predicted"/>
<feature type="transmembrane region" description="Helical" evidence="1">
    <location>
        <begin position="165"/>
        <end position="193"/>
    </location>
</feature>
<feature type="transmembrane region" description="Helical" evidence="1">
    <location>
        <begin position="268"/>
        <end position="288"/>
    </location>
</feature>
<feature type="transmembrane region" description="Helical" evidence="1">
    <location>
        <begin position="112"/>
        <end position="129"/>
    </location>
</feature>
<evidence type="ECO:0000313" key="3">
    <source>
        <dbReference type="Proteomes" id="UP000681317"/>
    </source>
</evidence>
<feature type="transmembrane region" description="Helical" evidence="1">
    <location>
        <begin position="16"/>
        <end position="36"/>
    </location>
</feature>
<protein>
    <recommendedName>
        <fullName evidence="4">Glycosyltransferase RgtA/B/C/D-like domain-containing protein</fullName>
    </recommendedName>
</protein>
<organism evidence="2 3">
    <name type="scientific">Noviluteimonas caseinilytica</name>
    <dbReference type="NCBI Taxonomy" id="2675101"/>
    <lineage>
        <taxon>Bacteria</taxon>
        <taxon>Pseudomonadati</taxon>
        <taxon>Pseudomonadota</taxon>
        <taxon>Gammaproteobacteria</taxon>
        <taxon>Lysobacterales</taxon>
        <taxon>Lysobacteraceae</taxon>
        <taxon>Noviluteimonas</taxon>
    </lineage>
</organism>
<name>A0ABN6FRZ8_9GAMM</name>
<keyword evidence="1" id="KW-0812">Transmembrane</keyword>
<evidence type="ECO:0000313" key="2">
    <source>
        <dbReference type="EMBL" id="BCT92452.1"/>
    </source>
</evidence>
<gene>
    <name evidence="2" type="ORF">LYSCAS_14760</name>
</gene>
<feature type="transmembrane region" description="Helical" evidence="1">
    <location>
        <begin position="200"/>
        <end position="219"/>
    </location>
</feature>
<feature type="transmembrane region" description="Helical" evidence="1">
    <location>
        <begin position="85"/>
        <end position="106"/>
    </location>
</feature>
<dbReference type="Proteomes" id="UP000681317">
    <property type="component" value="Chromosome"/>
</dbReference>
<feature type="transmembrane region" description="Helical" evidence="1">
    <location>
        <begin position="141"/>
        <end position="159"/>
    </location>
</feature>
<keyword evidence="3" id="KW-1185">Reference proteome</keyword>
<dbReference type="RefSeq" id="WP_213437237.1">
    <property type="nucleotide sequence ID" value="NZ_AP024545.1"/>
</dbReference>
<evidence type="ECO:0000256" key="1">
    <source>
        <dbReference type="SAM" id="Phobius"/>
    </source>
</evidence>
<sequence length="445" mass="48178">MPSPSPPRALPAPGPWALVLLALLVSLPLALAPGYFSHDELQWAARAESLRHVPWWPAADQFQFRPLTFNLWMALSRALFAQPQAFHAVLVAWGALNAGLVCAVGRRFGMTAWGAAIGALLFVLSPYAVYVHGWVGTIADLIWVSAALVVAWCALRMTVAWQIGVLAFVVTAIALLGKEAAVSIPLLACVGVVFDRARRVRWGAVVIGSGLAATAFVLWRLPALLHAPRDGVAYVPSLANVPMRWIEYQLFTPIIGRMEASTVFLDGVLRWPVLVAIVVCIAVFAALWRARPVLAWVWLAAGVASLAPVLLLGQAWNHYAYAYAIVTALCLATAWPMTSGWRRCALLAFGVLSVLHGGFVMYRMVYVAKVQAVFSPALVRAVDGHTAVDPLRLRVGDGAKPWIFERLTHEIPGIGTRVVLVETAPDYVIQPDGTLTAARTSLPTQ</sequence>
<dbReference type="EMBL" id="AP024545">
    <property type="protein sequence ID" value="BCT92452.1"/>
    <property type="molecule type" value="Genomic_DNA"/>
</dbReference>
<accession>A0ABN6FRZ8</accession>
<feature type="transmembrane region" description="Helical" evidence="1">
    <location>
        <begin position="344"/>
        <end position="365"/>
    </location>
</feature>